<protein>
    <submittedName>
        <fullName evidence="3">Uncharacterized protein</fullName>
    </submittedName>
</protein>
<keyword evidence="4" id="KW-1185">Reference proteome</keyword>
<evidence type="ECO:0000256" key="2">
    <source>
        <dbReference type="ARBA" id="ARBA00022679"/>
    </source>
</evidence>
<name>A0ABU6ZBA9_9FABA</name>
<dbReference type="InterPro" id="IPR018247">
    <property type="entry name" value="EF_Hand_1_Ca_BS"/>
</dbReference>
<dbReference type="SUPFAM" id="SSF53756">
    <property type="entry name" value="UDP-Glycosyltransferase/glycogen phosphorylase"/>
    <property type="match status" value="1"/>
</dbReference>
<gene>
    <name evidence="3" type="ORF">PIB30_034649</name>
</gene>
<reference evidence="3 4" key="1">
    <citation type="journal article" date="2023" name="Plants (Basel)">
        <title>Bridging the Gap: Combining Genomics and Transcriptomics Approaches to Understand Stylosanthes scabra, an Orphan Legume from the Brazilian Caatinga.</title>
        <authorList>
            <person name="Ferreira-Neto J.R.C."/>
            <person name="da Silva M.D."/>
            <person name="Binneck E."/>
            <person name="de Melo N.F."/>
            <person name="da Silva R.H."/>
            <person name="de Melo A.L.T.M."/>
            <person name="Pandolfi V."/>
            <person name="Bustamante F.O."/>
            <person name="Brasileiro-Vidal A.C."/>
            <person name="Benko-Iseppon A.M."/>
        </authorList>
    </citation>
    <scope>NUCLEOTIDE SEQUENCE [LARGE SCALE GENOMIC DNA]</scope>
    <source>
        <tissue evidence="3">Leaves</tissue>
    </source>
</reference>
<sequence>MNTPIIVLALPYPAQGHVTPLMSFSQKLVENNGCKVIFVNTEINHNRFVSTKPKMAGEKDNNTLDDDDDDEWSSPIKLVSVTDGLSPEDEGTNNFAKQFVGLKSGMPPILEKLIEEYGVRCMVVDVTMGWALEVASKVGIKAALFFPASAAMFALMNNIPMLLHRRIIDSRGFPVTKRTFRLSESMPLMSTESLYWSKLADDDPINEQTVFDYLVYCGQTLTMTEWWLCNTAYDLEPAVFSFLPKILPIGPLLTSYNRNYVTTSFWEEDVSCMSWLDQQPRGSVVYVAFGSFSLLDEKQFNELAFGLELTNRPFLWVVRQDSIIINKNVTCKNDEFKGSRGKIVKWAPQQKVLNHPSIACFISHCGWNSTIEGLSNGIPFLCWPYFTDQIYDKMYICDELKVGLGFDTNENGLISRVEIKAKVDKLLGDENIRLRSLEIKKKIESNIEQGGRSSDNLNKFIKWLKE</sequence>
<dbReference type="EMBL" id="JASCZI010272022">
    <property type="protein sequence ID" value="MED6219306.1"/>
    <property type="molecule type" value="Genomic_DNA"/>
</dbReference>
<dbReference type="Proteomes" id="UP001341840">
    <property type="component" value="Unassembled WGS sequence"/>
</dbReference>
<evidence type="ECO:0000256" key="1">
    <source>
        <dbReference type="ARBA" id="ARBA00009995"/>
    </source>
</evidence>
<dbReference type="PANTHER" id="PTHR11926">
    <property type="entry name" value="GLUCOSYL/GLUCURONOSYL TRANSFERASES"/>
    <property type="match status" value="1"/>
</dbReference>
<dbReference type="PANTHER" id="PTHR11926:SF1530">
    <property type="entry name" value="EF-HAND DOMAIN-CONTAINING PROTEIN"/>
    <property type="match status" value="1"/>
</dbReference>
<keyword evidence="2" id="KW-0808">Transferase</keyword>
<dbReference type="CDD" id="cd03784">
    <property type="entry name" value="GT1_Gtf-like"/>
    <property type="match status" value="1"/>
</dbReference>
<accession>A0ABU6ZBA9</accession>
<comment type="similarity">
    <text evidence="1">Belongs to the UDP-glycosyltransferase family.</text>
</comment>
<dbReference type="Gene3D" id="3.40.50.2000">
    <property type="entry name" value="Glycogen Phosphorylase B"/>
    <property type="match status" value="2"/>
</dbReference>
<evidence type="ECO:0000313" key="3">
    <source>
        <dbReference type="EMBL" id="MED6219306.1"/>
    </source>
</evidence>
<comment type="caution">
    <text evidence="3">The sequence shown here is derived from an EMBL/GenBank/DDBJ whole genome shotgun (WGS) entry which is preliminary data.</text>
</comment>
<evidence type="ECO:0000313" key="4">
    <source>
        <dbReference type="Proteomes" id="UP001341840"/>
    </source>
</evidence>
<dbReference type="Pfam" id="PF00201">
    <property type="entry name" value="UDPGT"/>
    <property type="match status" value="1"/>
</dbReference>
<organism evidence="3 4">
    <name type="scientific">Stylosanthes scabra</name>
    <dbReference type="NCBI Taxonomy" id="79078"/>
    <lineage>
        <taxon>Eukaryota</taxon>
        <taxon>Viridiplantae</taxon>
        <taxon>Streptophyta</taxon>
        <taxon>Embryophyta</taxon>
        <taxon>Tracheophyta</taxon>
        <taxon>Spermatophyta</taxon>
        <taxon>Magnoliopsida</taxon>
        <taxon>eudicotyledons</taxon>
        <taxon>Gunneridae</taxon>
        <taxon>Pentapetalae</taxon>
        <taxon>rosids</taxon>
        <taxon>fabids</taxon>
        <taxon>Fabales</taxon>
        <taxon>Fabaceae</taxon>
        <taxon>Papilionoideae</taxon>
        <taxon>50 kb inversion clade</taxon>
        <taxon>dalbergioids sensu lato</taxon>
        <taxon>Dalbergieae</taxon>
        <taxon>Pterocarpus clade</taxon>
        <taxon>Stylosanthes</taxon>
    </lineage>
</organism>
<dbReference type="InterPro" id="IPR002213">
    <property type="entry name" value="UDP_glucos_trans"/>
</dbReference>
<dbReference type="PROSITE" id="PS00018">
    <property type="entry name" value="EF_HAND_1"/>
    <property type="match status" value="1"/>
</dbReference>
<proteinExistence type="inferred from homology"/>